<evidence type="ECO:0000313" key="1">
    <source>
        <dbReference type="EMBL" id="MPC24311.1"/>
    </source>
</evidence>
<name>A0A5B7DRR8_PORTR</name>
<dbReference type="EMBL" id="VSRR010001315">
    <property type="protein sequence ID" value="MPC24311.1"/>
    <property type="molecule type" value="Genomic_DNA"/>
</dbReference>
<comment type="caution">
    <text evidence="1">The sequence shown here is derived from an EMBL/GenBank/DDBJ whole genome shotgun (WGS) entry which is preliminary data.</text>
</comment>
<dbReference type="AlphaFoldDB" id="A0A5B7DRR8"/>
<protein>
    <submittedName>
        <fullName evidence="1">Uncharacterized protein</fullName>
    </submittedName>
</protein>
<evidence type="ECO:0000313" key="2">
    <source>
        <dbReference type="Proteomes" id="UP000324222"/>
    </source>
</evidence>
<keyword evidence="2" id="KW-1185">Reference proteome</keyword>
<proteinExistence type="predicted"/>
<sequence length="60" mass="6304">MEMVILHGRTYTVAWGVIYVGPPDHHSGVFEGVVVPTESHPVDPVTVALVAAVVVAAVQV</sequence>
<reference evidence="1 2" key="1">
    <citation type="submission" date="2019-05" db="EMBL/GenBank/DDBJ databases">
        <title>Another draft genome of Portunus trituberculatus and its Hox gene families provides insights of decapod evolution.</title>
        <authorList>
            <person name="Jeong J.-H."/>
            <person name="Song I."/>
            <person name="Kim S."/>
            <person name="Choi T."/>
            <person name="Kim D."/>
            <person name="Ryu S."/>
            <person name="Kim W."/>
        </authorList>
    </citation>
    <scope>NUCLEOTIDE SEQUENCE [LARGE SCALE GENOMIC DNA]</scope>
    <source>
        <tissue evidence="1">Muscle</tissue>
    </source>
</reference>
<organism evidence="1 2">
    <name type="scientific">Portunus trituberculatus</name>
    <name type="common">Swimming crab</name>
    <name type="synonym">Neptunus trituberculatus</name>
    <dbReference type="NCBI Taxonomy" id="210409"/>
    <lineage>
        <taxon>Eukaryota</taxon>
        <taxon>Metazoa</taxon>
        <taxon>Ecdysozoa</taxon>
        <taxon>Arthropoda</taxon>
        <taxon>Crustacea</taxon>
        <taxon>Multicrustacea</taxon>
        <taxon>Malacostraca</taxon>
        <taxon>Eumalacostraca</taxon>
        <taxon>Eucarida</taxon>
        <taxon>Decapoda</taxon>
        <taxon>Pleocyemata</taxon>
        <taxon>Brachyura</taxon>
        <taxon>Eubrachyura</taxon>
        <taxon>Portunoidea</taxon>
        <taxon>Portunidae</taxon>
        <taxon>Portuninae</taxon>
        <taxon>Portunus</taxon>
    </lineage>
</organism>
<gene>
    <name evidence="1" type="ORF">E2C01_017392</name>
</gene>
<dbReference type="Proteomes" id="UP000324222">
    <property type="component" value="Unassembled WGS sequence"/>
</dbReference>
<accession>A0A5B7DRR8</accession>